<gene>
    <name evidence="1" type="ORF">glt_00225</name>
</gene>
<accession>M1PAZ4</accession>
<proteinExistence type="predicted"/>
<dbReference type="EMBL" id="KC008572">
    <property type="protein sequence ID" value="AGF85034.1"/>
    <property type="molecule type" value="Genomic_DNA"/>
</dbReference>
<protein>
    <submittedName>
        <fullName evidence="1">Uncharacterized protein</fullName>
    </submittedName>
</protein>
<evidence type="ECO:0000313" key="2">
    <source>
        <dbReference type="Proteomes" id="UP000241071"/>
    </source>
</evidence>
<keyword evidence="2" id="KW-1185">Reference proteome</keyword>
<sequence>MDYSQKYYQLEKKYNLLEFKYSNEKDLRKKLNDYVIYLEYQIETLTRLNKIYSETNSNVLKTLLNDNNINHNQEIINRINNSFKNVNDNNDSSEDSLDSIESEVSSYSYTTGSDYDILSDEKINNLSDPK</sequence>
<evidence type="ECO:0000313" key="1">
    <source>
        <dbReference type="EMBL" id="AGF85034.1"/>
    </source>
</evidence>
<name>M1PAZ4_9VIRU</name>
<reference evidence="1 2" key="1">
    <citation type="submission" date="2012-10" db="EMBL/GenBank/DDBJ databases">
        <title>Complete genome sequence of Moumouvirus goulette.</title>
        <authorList>
            <person name="Fournous G."/>
            <person name="Bougalmi M."/>
            <person name="Colson P."/>
        </authorList>
    </citation>
    <scope>NUCLEOTIDE SEQUENCE [LARGE SCALE GENOMIC DNA]</scope>
</reference>
<organism evidence="1 2">
    <name type="scientific">Moumouvirus goulette</name>
    <dbReference type="NCBI Taxonomy" id="1247379"/>
    <lineage>
        <taxon>Viruses</taxon>
        <taxon>Varidnaviria</taxon>
        <taxon>Bamfordvirae</taxon>
        <taxon>Nucleocytoviricota</taxon>
        <taxon>Megaviricetes</taxon>
        <taxon>Imitervirales</taxon>
        <taxon>Mimiviridae</taxon>
        <taxon>Megamimivirinae</taxon>
        <taxon>Moumouvirus</taxon>
        <taxon>Moumouvirus goulettemassiliense</taxon>
    </lineage>
</organism>
<dbReference type="Proteomes" id="UP000241071">
    <property type="component" value="Segment"/>
</dbReference>